<name>A0AC34GGK9_9BILA</name>
<reference evidence="2" key="1">
    <citation type="submission" date="2022-11" db="UniProtKB">
        <authorList>
            <consortium name="WormBaseParasite"/>
        </authorList>
    </citation>
    <scope>IDENTIFICATION</scope>
</reference>
<evidence type="ECO:0000313" key="1">
    <source>
        <dbReference type="Proteomes" id="UP000887579"/>
    </source>
</evidence>
<sequence>MSVNKATVGAISFSGITLIACLYAIAVIYNDVQSIWAELDSEMDSFKVLADDLWGDMVKMGAGTPSNRIRRQAYGGYGASSGPGFPSNSPPIPGTSGIPPHLSGNPSNSRCNCQSTSESKCAPGPDGPVGEPGPNGLDGLPGLDGKDGQDA</sequence>
<evidence type="ECO:0000313" key="2">
    <source>
        <dbReference type="WBParaSite" id="ES5_v2.g28629.t1"/>
    </source>
</evidence>
<accession>A0AC34GGK9</accession>
<proteinExistence type="predicted"/>
<organism evidence="1 2">
    <name type="scientific">Panagrolaimus sp. ES5</name>
    <dbReference type="NCBI Taxonomy" id="591445"/>
    <lineage>
        <taxon>Eukaryota</taxon>
        <taxon>Metazoa</taxon>
        <taxon>Ecdysozoa</taxon>
        <taxon>Nematoda</taxon>
        <taxon>Chromadorea</taxon>
        <taxon>Rhabditida</taxon>
        <taxon>Tylenchina</taxon>
        <taxon>Panagrolaimomorpha</taxon>
        <taxon>Panagrolaimoidea</taxon>
        <taxon>Panagrolaimidae</taxon>
        <taxon>Panagrolaimus</taxon>
    </lineage>
</organism>
<dbReference type="Proteomes" id="UP000887579">
    <property type="component" value="Unplaced"/>
</dbReference>
<dbReference type="WBParaSite" id="ES5_v2.g28629.t1">
    <property type="protein sequence ID" value="ES5_v2.g28629.t1"/>
    <property type="gene ID" value="ES5_v2.g28629"/>
</dbReference>
<protein>
    <submittedName>
        <fullName evidence="2">Nematode cuticle collagen N-terminal domain-containing protein</fullName>
    </submittedName>
</protein>